<sequence>MGVCCGFARKDTAQDRARLTVSTPISTLLQTAADPVAEQLGVTDAELVERNRVLNEEVTRLRLRVLELESMADMDPLLPLYNRRAFMREVERAQSVLDRYDLMSSIIFFDLDGFKAINDRYGHGIGDKLLERVADTLLSGVRQCDMVARLGGDEFGVLLFKSDAAIAEAKAGVLSCRIGEQSIVHPDGLISIGASWGVAPCEIAQTPEQILDRADRAMYLCKRTQSIDTTTVVEPR</sequence>
<keyword evidence="5" id="KW-1185">Reference proteome</keyword>
<dbReference type="EC" id="2.7.7.65" evidence="1"/>
<dbReference type="PANTHER" id="PTHR45138">
    <property type="entry name" value="REGULATORY COMPONENTS OF SENSORY TRANSDUCTION SYSTEM"/>
    <property type="match status" value="1"/>
</dbReference>
<organism evidence="4 5">
    <name type="scientific">Algimonas porphyrae</name>
    <dbReference type="NCBI Taxonomy" id="1128113"/>
    <lineage>
        <taxon>Bacteria</taxon>
        <taxon>Pseudomonadati</taxon>
        <taxon>Pseudomonadota</taxon>
        <taxon>Alphaproteobacteria</taxon>
        <taxon>Maricaulales</taxon>
        <taxon>Robiginitomaculaceae</taxon>
        <taxon>Algimonas</taxon>
    </lineage>
</organism>
<comment type="catalytic activity">
    <reaction evidence="2">
        <text>2 GTP = 3',3'-c-di-GMP + 2 diphosphate</text>
        <dbReference type="Rhea" id="RHEA:24898"/>
        <dbReference type="ChEBI" id="CHEBI:33019"/>
        <dbReference type="ChEBI" id="CHEBI:37565"/>
        <dbReference type="ChEBI" id="CHEBI:58805"/>
        <dbReference type="EC" id="2.7.7.65"/>
    </reaction>
</comment>
<evidence type="ECO:0000313" key="4">
    <source>
        <dbReference type="EMBL" id="GLQ21279.1"/>
    </source>
</evidence>
<dbReference type="PANTHER" id="PTHR45138:SF9">
    <property type="entry name" value="DIGUANYLATE CYCLASE DGCM-RELATED"/>
    <property type="match status" value="1"/>
</dbReference>
<reference evidence="4" key="1">
    <citation type="journal article" date="2014" name="Int. J. Syst. Evol. Microbiol.">
        <title>Complete genome of a new Firmicutes species belonging to the dominant human colonic microbiota ('Ruminococcus bicirculans') reveals two chromosomes and a selective capacity to utilize plant glucans.</title>
        <authorList>
            <consortium name="NISC Comparative Sequencing Program"/>
            <person name="Wegmann U."/>
            <person name="Louis P."/>
            <person name="Goesmann A."/>
            <person name="Henrissat B."/>
            <person name="Duncan S.H."/>
            <person name="Flint H.J."/>
        </authorList>
    </citation>
    <scope>NUCLEOTIDE SEQUENCE</scope>
    <source>
        <strain evidence="4">NBRC 108216</strain>
    </source>
</reference>
<dbReference type="InterPro" id="IPR000160">
    <property type="entry name" value="GGDEF_dom"/>
</dbReference>
<dbReference type="Proteomes" id="UP001161390">
    <property type="component" value="Unassembled WGS sequence"/>
</dbReference>
<evidence type="ECO:0000256" key="2">
    <source>
        <dbReference type="ARBA" id="ARBA00034247"/>
    </source>
</evidence>
<accession>A0ABQ5V2U8</accession>
<comment type="caution">
    <text evidence="4">The sequence shown here is derived from an EMBL/GenBank/DDBJ whole genome shotgun (WGS) entry which is preliminary data.</text>
</comment>
<feature type="domain" description="GGDEF" evidence="3">
    <location>
        <begin position="102"/>
        <end position="235"/>
    </location>
</feature>
<dbReference type="Gene3D" id="3.30.70.270">
    <property type="match status" value="1"/>
</dbReference>
<dbReference type="Pfam" id="PF00990">
    <property type="entry name" value="GGDEF"/>
    <property type="match status" value="1"/>
</dbReference>
<dbReference type="InterPro" id="IPR043128">
    <property type="entry name" value="Rev_trsase/Diguanyl_cyclase"/>
</dbReference>
<dbReference type="InterPro" id="IPR050469">
    <property type="entry name" value="Diguanylate_Cyclase"/>
</dbReference>
<dbReference type="EMBL" id="BSNJ01000004">
    <property type="protein sequence ID" value="GLQ21279.1"/>
    <property type="molecule type" value="Genomic_DNA"/>
</dbReference>
<dbReference type="PROSITE" id="PS50887">
    <property type="entry name" value="GGDEF"/>
    <property type="match status" value="1"/>
</dbReference>
<name>A0ABQ5V2U8_9PROT</name>
<gene>
    <name evidence="4" type="primary">dgcA</name>
    <name evidence="4" type="ORF">GCM10007854_22340</name>
</gene>
<dbReference type="SMART" id="SM00267">
    <property type="entry name" value="GGDEF"/>
    <property type="match status" value="1"/>
</dbReference>
<dbReference type="InterPro" id="IPR029787">
    <property type="entry name" value="Nucleotide_cyclase"/>
</dbReference>
<evidence type="ECO:0000256" key="1">
    <source>
        <dbReference type="ARBA" id="ARBA00012528"/>
    </source>
</evidence>
<evidence type="ECO:0000259" key="3">
    <source>
        <dbReference type="PROSITE" id="PS50887"/>
    </source>
</evidence>
<dbReference type="SUPFAM" id="SSF55073">
    <property type="entry name" value="Nucleotide cyclase"/>
    <property type="match status" value="1"/>
</dbReference>
<reference evidence="4" key="2">
    <citation type="submission" date="2023-01" db="EMBL/GenBank/DDBJ databases">
        <title>Draft genome sequence of Algimonas porphyrae strain NBRC 108216.</title>
        <authorList>
            <person name="Sun Q."/>
            <person name="Mori K."/>
        </authorList>
    </citation>
    <scope>NUCLEOTIDE SEQUENCE</scope>
    <source>
        <strain evidence="4">NBRC 108216</strain>
    </source>
</reference>
<protein>
    <recommendedName>
        <fullName evidence="1">diguanylate cyclase</fullName>
        <ecNumber evidence="1">2.7.7.65</ecNumber>
    </recommendedName>
</protein>
<dbReference type="NCBIfam" id="TIGR00254">
    <property type="entry name" value="GGDEF"/>
    <property type="match status" value="1"/>
</dbReference>
<dbReference type="CDD" id="cd01949">
    <property type="entry name" value="GGDEF"/>
    <property type="match status" value="1"/>
</dbReference>
<proteinExistence type="predicted"/>
<evidence type="ECO:0000313" key="5">
    <source>
        <dbReference type="Proteomes" id="UP001161390"/>
    </source>
</evidence>